<dbReference type="PANTHER" id="PTHR30255:SF2">
    <property type="entry name" value="SINGLE-STRANDED-DNA-SPECIFIC EXONUCLEASE RECJ"/>
    <property type="match status" value="1"/>
</dbReference>
<evidence type="ECO:0000256" key="4">
    <source>
        <dbReference type="ARBA" id="ARBA00022801"/>
    </source>
</evidence>
<dbReference type="Gene3D" id="3.90.1640.30">
    <property type="match status" value="1"/>
</dbReference>
<sequence>MAYFSAKQIQTRPCTDKTFHDATHRYPPLIQRILAARGIHHSDELNFALKQLHPISSLKNVKAAAQLLAEAISHQQKILIVGDYDADGATATALCIRALHLCGHQAVDFLVPDRFKYGYGLTPAIVELAQPYQPWLLMTVDNGVSSIEGVEAAQALGMKTLITDHHLPGQQLPASDVMVNPNQPHDDFPSKALAGVGVAFYVMLALKQELIAQGYFAKHSLPEPNLVSLLDLVALGTVADVVPLDANNRILVEQGLRRIRSGSAHAGIHALLTIAKKDPNRVVSSDFGFACGPRLNAAGRLADMGVGIRCLLTDDPKEATRLALQLDSLNHDRRQIEADMKEDAEHIMQALGFERQSKLPPIMCLHQADWHEGVVGILASRLKDRYHRPVIVFANSEGGWLKGSGRCIEGLHLRDLIDEVATQHPGMIQRFGGHAMAAGLTLAAEHFQQFQTSIIAAVNRQTQPDTFRETIYTDGGLTPSELSLSTAEQLQALAPWGQWFPEPQFEGEFEIKRLQILKDLHVKATLLPIDAQAGYSLVSAVTALQFFADLDQWPTEGERVRIIYRLSVNEYRHERSLQLIVAYLLPNSAKAT</sequence>
<evidence type="ECO:0000313" key="10">
    <source>
        <dbReference type="Proteomes" id="UP000190460"/>
    </source>
</evidence>
<reference evidence="9 10" key="1">
    <citation type="submission" date="2017-02" db="EMBL/GenBank/DDBJ databases">
        <authorList>
            <person name="Peterson S.W."/>
        </authorList>
    </citation>
    <scope>NUCLEOTIDE SEQUENCE [LARGE SCALE GENOMIC DNA]</scope>
    <source>
        <strain evidence="9 10">ATCC 49788</strain>
    </source>
</reference>
<dbReference type="InterPro" id="IPR041122">
    <property type="entry name" value="RecJ_OB"/>
</dbReference>
<dbReference type="EMBL" id="FUYB01000007">
    <property type="protein sequence ID" value="SKA78213.1"/>
    <property type="molecule type" value="Genomic_DNA"/>
</dbReference>
<evidence type="ECO:0000259" key="7">
    <source>
        <dbReference type="Pfam" id="PF02272"/>
    </source>
</evidence>
<dbReference type="FunFam" id="3.90.1640.30:FF:000001">
    <property type="entry name" value="Single-stranded-DNA-specific exonuclease RecJ"/>
    <property type="match status" value="1"/>
</dbReference>
<organism evidence="9 10">
    <name type="scientific">Thiothrix eikelboomii</name>
    <dbReference type="NCBI Taxonomy" id="92487"/>
    <lineage>
        <taxon>Bacteria</taxon>
        <taxon>Pseudomonadati</taxon>
        <taxon>Pseudomonadota</taxon>
        <taxon>Gammaproteobacteria</taxon>
        <taxon>Thiotrichales</taxon>
        <taxon>Thiotrichaceae</taxon>
        <taxon>Thiothrix</taxon>
    </lineage>
</organism>
<comment type="similarity">
    <text evidence="1">Belongs to the RecJ family.</text>
</comment>
<keyword evidence="5 9" id="KW-0269">Exonuclease</keyword>
<dbReference type="InterPro" id="IPR001667">
    <property type="entry name" value="DDH_dom"/>
</dbReference>
<dbReference type="InterPro" id="IPR038763">
    <property type="entry name" value="DHH_sf"/>
</dbReference>
<dbReference type="NCBIfam" id="TIGR00644">
    <property type="entry name" value="recJ"/>
    <property type="match status" value="1"/>
</dbReference>
<dbReference type="Pfam" id="PF01368">
    <property type="entry name" value="DHH"/>
    <property type="match status" value="1"/>
</dbReference>
<dbReference type="InterPro" id="IPR004610">
    <property type="entry name" value="RecJ"/>
</dbReference>
<evidence type="ECO:0000313" key="9">
    <source>
        <dbReference type="EMBL" id="SKA78213.1"/>
    </source>
</evidence>
<dbReference type="PANTHER" id="PTHR30255">
    <property type="entry name" value="SINGLE-STRANDED-DNA-SPECIFIC EXONUCLEASE RECJ"/>
    <property type="match status" value="1"/>
</dbReference>
<evidence type="ECO:0000256" key="2">
    <source>
        <dbReference type="ARBA" id="ARBA00019841"/>
    </source>
</evidence>
<dbReference type="Gene3D" id="3.10.310.30">
    <property type="match status" value="1"/>
</dbReference>
<dbReference type="Pfam" id="PF02272">
    <property type="entry name" value="DHHA1"/>
    <property type="match status" value="1"/>
</dbReference>
<dbReference type="OrthoDB" id="9809852at2"/>
<dbReference type="Pfam" id="PF17768">
    <property type="entry name" value="RecJ_OB"/>
    <property type="match status" value="1"/>
</dbReference>
<keyword evidence="4" id="KW-0378">Hydrolase</keyword>
<dbReference type="RefSeq" id="WP_078922307.1">
    <property type="nucleotide sequence ID" value="NZ_FUYB01000007.1"/>
</dbReference>
<keyword evidence="3" id="KW-0540">Nuclease</keyword>
<proteinExistence type="inferred from homology"/>
<evidence type="ECO:0000256" key="1">
    <source>
        <dbReference type="ARBA" id="ARBA00005915"/>
    </source>
</evidence>
<dbReference type="GO" id="GO:0006281">
    <property type="term" value="P:DNA repair"/>
    <property type="evidence" value="ECO:0007669"/>
    <property type="project" value="InterPro"/>
</dbReference>
<feature type="domain" description="DHHA1" evidence="7">
    <location>
        <begin position="367"/>
        <end position="458"/>
    </location>
</feature>
<dbReference type="STRING" id="92487.SAMN02745130_01842"/>
<name>A0A1T4WLK1_9GAMM</name>
<gene>
    <name evidence="9" type="ORF">SAMN02745130_01842</name>
</gene>
<dbReference type="SUPFAM" id="SSF64182">
    <property type="entry name" value="DHH phosphoesterases"/>
    <property type="match status" value="1"/>
</dbReference>
<keyword evidence="10" id="KW-1185">Reference proteome</keyword>
<evidence type="ECO:0000259" key="6">
    <source>
        <dbReference type="Pfam" id="PF01368"/>
    </source>
</evidence>
<accession>A0A1T4WLK1</accession>
<dbReference type="InterPro" id="IPR003156">
    <property type="entry name" value="DHHA1_dom"/>
</dbReference>
<evidence type="ECO:0000256" key="3">
    <source>
        <dbReference type="ARBA" id="ARBA00022722"/>
    </source>
</evidence>
<evidence type="ECO:0000256" key="5">
    <source>
        <dbReference type="ARBA" id="ARBA00022839"/>
    </source>
</evidence>
<dbReference type="GO" id="GO:0003676">
    <property type="term" value="F:nucleic acid binding"/>
    <property type="evidence" value="ECO:0007669"/>
    <property type="project" value="InterPro"/>
</dbReference>
<dbReference type="InterPro" id="IPR051673">
    <property type="entry name" value="SSDNA_exonuclease_RecJ"/>
</dbReference>
<feature type="domain" description="DDH" evidence="6">
    <location>
        <begin position="77"/>
        <end position="237"/>
    </location>
</feature>
<dbReference type="AlphaFoldDB" id="A0A1T4WLK1"/>
<dbReference type="Proteomes" id="UP000190460">
    <property type="component" value="Unassembled WGS sequence"/>
</dbReference>
<dbReference type="GO" id="GO:0008409">
    <property type="term" value="F:5'-3' exonuclease activity"/>
    <property type="evidence" value="ECO:0007669"/>
    <property type="project" value="InterPro"/>
</dbReference>
<dbReference type="GO" id="GO:0006310">
    <property type="term" value="P:DNA recombination"/>
    <property type="evidence" value="ECO:0007669"/>
    <property type="project" value="InterPro"/>
</dbReference>
<evidence type="ECO:0000259" key="8">
    <source>
        <dbReference type="Pfam" id="PF17768"/>
    </source>
</evidence>
<feature type="domain" description="RecJ OB" evidence="8">
    <location>
        <begin position="473"/>
        <end position="581"/>
    </location>
</feature>
<protein>
    <recommendedName>
        <fullName evidence="2">Single-stranded-DNA-specific exonuclease RecJ</fullName>
    </recommendedName>
</protein>